<proteinExistence type="predicted"/>
<feature type="transmembrane region" description="Helical" evidence="7">
    <location>
        <begin position="20"/>
        <end position="43"/>
    </location>
</feature>
<evidence type="ECO:0000256" key="5">
    <source>
        <dbReference type="ARBA" id="ARBA00022989"/>
    </source>
</evidence>
<evidence type="ECO:0000259" key="9">
    <source>
        <dbReference type="PROSITE" id="PS50929"/>
    </source>
</evidence>
<keyword evidence="4 10" id="KW-0067">ATP-binding</keyword>
<evidence type="ECO:0000313" key="11">
    <source>
        <dbReference type="Proteomes" id="UP001139521"/>
    </source>
</evidence>
<organism evidence="10 11">
    <name type="scientific">Zunongwangia pacifica</name>
    <dbReference type="NCBI Taxonomy" id="2911062"/>
    <lineage>
        <taxon>Bacteria</taxon>
        <taxon>Pseudomonadati</taxon>
        <taxon>Bacteroidota</taxon>
        <taxon>Flavobacteriia</taxon>
        <taxon>Flavobacteriales</taxon>
        <taxon>Flavobacteriaceae</taxon>
        <taxon>Zunongwangia</taxon>
    </lineage>
</organism>
<dbReference type="InterPro" id="IPR003593">
    <property type="entry name" value="AAA+_ATPase"/>
</dbReference>
<evidence type="ECO:0000259" key="8">
    <source>
        <dbReference type="PROSITE" id="PS50893"/>
    </source>
</evidence>
<evidence type="ECO:0000256" key="6">
    <source>
        <dbReference type="ARBA" id="ARBA00023136"/>
    </source>
</evidence>
<evidence type="ECO:0000313" key="10">
    <source>
        <dbReference type="EMBL" id="MCL6217856.1"/>
    </source>
</evidence>
<sequence length="615" mass="68633">MKNFKRFLKYLIPYRNYQILSIVFNIFYALFSSLSMLSLLPMIKVLFEDGKKITEKPVYHGIKDFDLHYFEDYLNYFITTTQLSKGPLVTLIVVVGFVLSTFLLKNLFNYLSILYMTYLNNGILKDLRQDVYNKVIGLNVGFFANERKGDLIARMTSDINTIKVSFMSVLMMIREPLTILFTLIGMIAISWKLTIFVFFFIPLSGFLISKITKGIKSQSGNIFAMEGELLSNIEETLGGIKIIKNFNSEGFFSRKFLNFTENINNLNNSIGKTMSLAAPASEFLGIFAISILLIYGGSLVLVDQSLSGGAFIAYMGLAYQILTPAKAITKANHALQGGNAAYERVALILDAEDPLQEKPDAKIIKQFNNEIKFNDVSFKYKEDYVLKNFNLTIPKGKVIALVGESGSGKSTLASLLTRFYDVSEGSITFDGVDIKEVTAKSLRDQMGIVAQDSILFNDTIANNISLGIDNPDEKEIIESAKIANAHNFISEFPNQYQYCAGDGGYQLSGGQRQRIAIARAVMKNPPIMILDEATSALDTESEKLVQDALDNMMENRTSLVIAHRLSTIKNADLIVVMKNGEIIEKGTHHQLLAKNGTYKNLVSLQSLSTEPILIN</sequence>
<dbReference type="Gene3D" id="1.20.1560.10">
    <property type="entry name" value="ABC transporter type 1, transmembrane domain"/>
    <property type="match status" value="1"/>
</dbReference>
<dbReference type="EMBL" id="JAKHSK010000006">
    <property type="protein sequence ID" value="MCL6217856.1"/>
    <property type="molecule type" value="Genomic_DNA"/>
</dbReference>
<evidence type="ECO:0000256" key="3">
    <source>
        <dbReference type="ARBA" id="ARBA00022741"/>
    </source>
</evidence>
<dbReference type="PROSITE" id="PS50929">
    <property type="entry name" value="ABC_TM1F"/>
    <property type="match status" value="1"/>
</dbReference>
<dbReference type="InterPro" id="IPR017871">
    <property type="entry name" value="ABC_transporter-like_CS"/>
</dbReference>
<keyword evidence="2 7" id="KW-0812">Transmembrane</keyword>
<dbReference type="PANTHER" id="PTHR43394">
    <property type="entry name" value="ATP-DEPENDENT PERMEASE MDL1, MITOCHONDRIAL"/>
    <property type="match status" value="1"/>
</dbReference>
<dbReference type="CDD" id="cd18552">
    <property type="entry name" value="ABC_6TM_MsbA_like"/>
    <property type="match status" value="1"/>
</dbReference>
<feature type="transmembrane region" description="Helical" evidence="7">
    <location>
        <begin position="88"/>
        <end position="108"/>
    </location>
</feature>
<dbReference type="Gene3D" id="3.40.50.300">
    <property type="entry name" value="P-loop containing nucleotide triphosphate hydrolases"/>
    <property type="match status" value="1"/>
</dbReference>
<accession>A0A9X1ZWX9</accession>
<evidence type="ECO:0000256" key="7">
    <source>
        <dbReference type="SAM" id="Phobius"/>
    </source>
</evidence>
<dbReference type="GO" id="GO:0016887">
    <property type="term" value="F:ATP hydrolysis activity"/>
    <property type="evidence" value="ECO:0007669"/>
    <property type="project" value="InterPro"/>
</dbReference>
<comment type="caution">
    <text evidence="10">The sequence shown here is derived from an EMBL/GenBank/DDBJ whole genome shotgun (WGS) entry which is preliminary data.</text>
</comment>
<dbReference type="RefSeq" id="WP_249600831.1">
    <property type="nucleotide sequence ID" value="NZ_JAKHSK010000006.1"/>
</dbReference>
<dbReference type="GO" id="GO:0015421">
    <property type="term" value="F:ABC-type oligopeptide transporter activity"/>
    <property type="evidence" value="ECO:0007669"/>
    <property type="project" value="TreeGrafter"/>
</dbReference>
<dbReference type="FunFam" id="3.40.50.300:FF:000218">
    <property type="entry name" value="Multidrug ABC transporter ATP-binding protein"/>
    <property type="match status" value="1"/>
</dbReference>
<dbReference type="SMART" id="SM00382">
    <property type="entry name" value="AAA"/>
    <property type="match status" value="1"/>
</dbReference>
<reference evidence="10" key="1">
    <citation type="submission" date="2022-01" db="EMBL/GenBank/DDBJ databases">
        <title>Genome sequencing of Zunongwangia sp. M21534 genome.</title>
        <authorList>
            <person name="Chen Y."/>
            <person name="Dong C."/>
            <person name="Shao Z."/>
        </authorList>
    </citation>
    <scope>NUCLEOTIDE SEQUENCE</scope>
    <source>
        <strain evidence="10">MCCC M21534</strain>
    </source>
</reference>
<protein>
    <submittedName>
        <fullName evidence="10">ABC transporter ATP-binding protein/permease</fullName>
    </submittedName>
</protein>
<dbReference type="Pfam" id="PF00005">
    <property type="entry name" value="ABC_tran"/>
    <property type="match status" value="1"/>
</dbReference>
<keyword evidence="11" id="KW-1185">Reference proteome</keyword>
<dbReference type="InterPro" id="IPR039421">
    <property type="entry name" value="Type_1_exporter"/>
</dbReference>
<evidence type="ECO:0000256" key="1">
    <source>
        <dbReference type="ARBA" id="ARBA00004651"/>
    </source>
</evidence>
<dbReference type="InterPro" id="IPR011527">
    <property type="entry name" value="ABC1_TM_dom"/>
</dbReference>
<dbReference type="GO" id="GO:0005524">
    <property type="term" value="F:ATP binding"/>
    <property type="evidence" value="ECO:0007669"/>
    <property type="project" value="UniProtKB-KW"/>
</dbReference>
<dbReference type="InterPro" id="IPR027417">
    <property type="entry name" value="P-loop_NTPase"/>
</dbReference>
<feature type="transmembrane region" description="Helical" evidence="7">
    <location>
        <begin position="177"/>
        <end position="201"/>
    </location>
</feature>
<keyword evidence="6 7" id="KW-0472">Membrane</keyword>
<keyword evidence="5 7" id="KW-1133">Transmembrane helix</keyword>
<comment type="subcellular location">
    <subcellularLocation>
        <location evidence="1">Cell membrane</location>
        <topology evidence="1">Multi-pass membrane protein</topology>
    </subcellularLocation>
</comment>
<dbReference type="Pfam" id="PF00664">
    <property type="entry name" value="ABC_membrane"/>
    <property type="match status" value="1"/>
</dbReference>
<dbReference type="PANTHER" id="PTHR43394:SF1">
    <property type="entry name" value="ATP-BINDING CASSETTE SUB-FAMILY B MEMBER 10, MITOCHONDRIAL"/>
    <property type="match status" value="1"/>
</dbReference>
<evidence type="ECO:0000256" key="4">
    <source>
        <dbReference type="ARBA" id="ARBA00022840"/>
    </source>
</evidence>
<dbReference type="PROSITE" id="PS00211">
    <property type="entry name" value="ABC_TRANSPORTER_1"/>
    <property type="match status" value="1"/>
</dbReference>
<name>A0A9X1ZWX9_9FLAO</name>
<dbReference type="InterPro" id="IPR036640">
    <property type="entry name" value="ABC1_TM_sf"/>
</dbReference>
<dbReference type="InterPro" id="IPR003439">
    <property type="entry name" value="ABC_transporter-like_ATP-bd"/>
</dbReference>
<dbReference type="SUPFAM" id="SSF90123">
    <property type="entry name" value="ABC transporter transmembrane region"/>
    <property type="match status" value="1"/>
</dbReference>
<keyword evidence="3" id="KW-0547">Nucleotide-binding</keyword>
<dbReference type="GO" id="GO:0005886">
    <property type="term" value="C:plasma membrane"/>
    <property type="evidence" value="ECO:0007669"/>
    <property type="project" value="UniProtKB-SubCell"/>
</dbReference>
<evidence type="ECO:0000256" key="2">
    <source>
        <dbReference type="ARBA" id="ARBA00022692"/>
    </source>
</evidence>
<dbReference type="SUPFAM" id="SSF52540">
    <property type="entry name" value="P-loop containing nucleoside triphosphate hydrolases"/>
    <property type="match status" value="1"/>
</dbReference>
<gene>
    <name evidence="10" type="ORF">L1967_06050</name>
</gene>
<dbReference type="AlphaFoldDB" id="A0A9X1ZWX9"/>
<feature type="domain" description="ABC transporter" evidence="8">
    <location>
        <begin position="371"/>
        <end position="604"/>
    </location>
</feature>
<dbReference type="Proteomes" id="UP001139521">
    <property type="component" value="Unassembled WGS sequence"/>
</dbReference>
<dbReference type="PROSITE" id="PS50893">
    <property type="entry name" value="ABC_TRANSPORTER_2"/>
    <property type="match status" value="1"/>
</dbReference>
<feature type="domain" description="ABC transmembrane type-1" evidence="9">
    <location>
        <begin position="19"/>
        <end position="337"/>
    </location>
</feature>